<proteinExistence type="predicted"/>
<gene>
    <name evidence="1" type="ORF">J7I42_08115</name>
</gene>
<evidence type="ECO:0000313" key="1">
    <source>
        <dbReference type="EMBL" id="MBO9200219.1"/>
    </source>
</evidence>
<dbReference type="RefSeq" id="WP_209138273.1">
    <property type="nucleotide sequence ID" value="NZ_JAGHKO010000001.1"/>
</dbReference>
<sequence length="149" mass="16824">MDYYLLSLKHLVNEFLETEDKESIQFISINFNTEPAPFKGWFVISEAQKIVIPSNMTSELVILITFTYLTPGGKKLEALMSTNKALDKFDHRLEGKSSTYVMKTGNDVELIESTIQEIVENIFPSVSKQEIQVSMHRTGGILGYLTDPG</sequence>
<protein>
    <submittedName>
        <fullName evidence="1">Uncharacterized protein</fullName>
    </submittedName>
</protein>
<name>A0ABS3YQN2_9BACT</name>
<evidence type="ECO:0000313" key="2">
    <source>
        <dbReference type="Proteomes" id="UP000677244"/>
    </source>
</evidence>
<reference evidence="1 2" key="1">
    <citation type="submission" date="2021-03" db="EMBL/GenBank/DDBJ databases">
        <title>Assistant Professor.</title>
        <authorList>
            <person name="Huq M.A."/>
        </authorList>
    </citation>
    <scope>NUCLEOTIDE SEQUENCE [LARGE SCALE GENOMIC DNA]</scope>
    <source>
        <strain evidence="1 2">MAH-29</strain>
    </source>
</reference>
<dbReference type="EMBL" id="JAGHKO010000001">
    <property type="protein sequence ID" value="MBO9200219.1"/>
    <property type="molecule type" value="Genomic_DNA"/>
</dbReference>
<keyword evidence="2" id="KW-1185">Reference proteome</keyword>
<accession>A0ABS3YQN2</accession>
<dbReference type="Proteomes" id="UP000677244">
    <property type="component" value="Unassembled WGS sequence"/>
</dbReference>
<comment type="caution">
    <text evidence="1">The sequence shown here is derived from an EMBL/GenBank/DDBJ whole genome shotgun (WGS) entry which is preliminary data.</text>
</comment>
<organism evidence="1 2">
    <name type="scientific">Niastella soli</name>
    <dbReference type="NCBI Taxonomy" id="2821487"/>
    <lineage>
        <taxon>Bacteria</taxon>
        <taxon>Pseudomonadati</taxon>
        <taxon>Bacteroidota</taxon>
        <taxon>Chitinophagia</taxon>
        <taxon>Chitinophagales</taxon>
        <taxon>Chitinophagaceae</taxon>
        <taxon>Niastella</taxon>
    </lineage>
</organism>